<dbReference type="InterPro" id="IPR011990">
    <property type="entry name" value="TPR-like_helical_dom_sf"/>
</dbReference>
<evidence type="ECO:0000256" key="1">
    <source>
        <dbReference type="ARBA" id="ARBA00004496"/>
    </source>
</evidence>
<organism evidence="7 8">
    <name type="scientific">Viridibacillus arenosi FSL R5-213</name>
    <dbReference type="NCBI Taxonomy" id="1227360"/>
    <lineage>
        <taxon>Bacteria</taxon>
        <taxon>Bacillati</taxon>
        <taxon>Bacillota</taxon>
        <taxon>Bacilli</taxon>
        <taxon>Bacillales</taxon>
        <taxon>Caryophanaceae</taxon>
        <taxon>Viridibacillus</taxon>
    </lineage>
</organism>
<evidence type="ECO:0000313" key="7">
    <source>
        <dbReference type="EMBL" id="ETT84127.1"/>
    </source>
</evidence>
<feature type="repeat" description="TPR" evidence="6">
    <location>
        <begin position="68"/>
        <end position="101"/>
    </location>
</feature>
<sequence>MKISFLEVLSNGYSILKSSLVMLNEFIYFDENQYLREKCNNYEAINELTSQFEEAIKSLEQYSKIEQIFLFGNLGNLYRIAGDSKQAVNILEKSFKLAEESGLKKLKIANLIRLGEAYKYAGQYEEALRLFDLAIRALTPTDDCDLVDFALQHKGKCLMELDEWKIALSHFNEALSIRKRKKEQSLIHSTELAIQFVKENRN</sequence>
<evidence type="ECO:0000256" key="2">
    <source>
        <dbReference type="ARBA" id="ARBA00022490"/>
    </source>
</evidence>
<name>W4EVM9_9BACL</name>
<evidence type="ECO:0000256" key="4">
    <source>
        <dbReference type="ARBA" id="ARBA00022803"/>
    </source>
</evidence>
<comment type="caution">
    <text evidence="7">The sequence shown here is derived from an EMBL/GenBank/DDBJ whole genome shotgun (WGS) entry which is preliminary data.</text>
</comment>
<evidence type="ECO:0000256" key="6">
    <source>
        <dbReference type="PROSITE-ProRule" id="PRU00339"/>
    </source>
</evidence>
<evidence type="ECO:0000256" key="5">
    <source>
        <dbReference type="ARBA" id="ARBA00038253"/>
    </source>
</evidence>
<dbReference type="eggNOG" id="COG0457">
    <property type="taxonomic scope" value="Bacteria"/>
</dbReference>
<accession>W4EVM9</accession>
<keyword evidence="3" id="KW-0677">Repeat</keyword>
<dbReference type="Pfam" id="PF13424">
    <property type="entry name" value="TPR_12"/>
    <property type="match status" value="1"/>
</dbReference>
<dbReference type="Gene3D" id="1.25.40.10">
    <property type="entry name" value="Tetratricopeptide repeat domain"/>
    <property type="match status" value="1"/>
</dbReference>
<dbReference type="GO" id="GO:0005737">
    <property type="term" value="C:cytoplasm"/>
    <property type="evidence" value="ECO:0007669"/>
    <property type="project" value="UniProtKB-SubCell"/>
</dbReference>
<protein>
    <submittedName>
        <fullName evidence="7">Uncharacterized protein</fullName>
    </submittedName>
</protein>
<dbReference type="PANTHER" id="PTHR46630">
    <property type="entry name" value="TETRATRICOPEPTIDE REPEAT PROTEIN 29"/>
    <property type="match status" value="1"/>
</dbReference>
<proteinExistence type="inferred from homology"/>
<dbReference type="SMART" id="SM00028">
    <property type="entry name" value="TPR"/>
    <property type="match status" value="3"/>
</dbReference>
<comment type="similarity">
    <text evidence="5">Belongs to the Rap family.</text>
</comment>
<dbReference type="PROSITE" id="PS50005">
    <property type="entry name" value="TPR"/>
    <property type="match status" value="2"/>
</dbReference>
<keyword evidence="4 6" id="KW-0802">TPR repeat</keyword>
<comment type="subcellular location">
    <subcellularLocation>
        <location evidence="1">Cytoplasm</location>
    </subcellularLocation>
</comment>
<evidence type="ECO:0000313" key="8">
    <source>
        <dbReference type="Proteomes" id="UP000019062"/>
    </source>
</evidence>
<dbReference type="SUPFAM" id="SSF48452">
    <property type="entry name" value="TPR-like"/>
    <property type="match status" value="1"/>
</dbReference>
<dbReference type="PANTHER" id="PTHR46630:SF1">
    <property type="entry name" value="TETRATRICOPEPTIDE REPEAT PROTEIN 29"/>
    <property type="match status" value="1"/>
</dbReference>
<evidence type="ECO:0000256" key="3">
    <source>
        <dbReference type="ARBA" id="ARBA00022737"/>
    </source>
</evidence>
<dbReference type="InterPro" id="IPR019734">
    <property type="entry name" value="TPR_rpt"/>
</dbReference>
<dbReference type="EMBL" id="ASQA01000028">
    <property type="protein sequence ID" value="ETT84127.1"/>
    <property type="molecule type" value="Genomic_DNA"/>
</dbReference>
<dbReference type="InterPro" id="IPR051476">
    <property type="entry name" value="Bac_ResReg_Asp_Phosphatase"/>
</dbReference>
<gene>
    <name evidence="7" type="ORF">C176_12203</name>
</gene>
<keyword evidence="2" id="KW-0963">Cytoplasm</keyword>
<dbReference type="AlphaFoldDB" id="W4EVM9"/>
<feature type="repeat" description="TPR" evidence="6">
    <location>
        <begin position="108"/>
        <end position="141"/>
    </location>
</feature>
<reference evidence="7 8" key="1">
    <citation type="journal article" date="2014" name="BMC Genomics">
        <title>Genomic comparison of sporeforming bacilli isolated from milk.</title>
        <authorList>
            <person name="Moreno Switt A.I."/>
            <person name="Andrus A.D."/>
            <person name="Ranieri M.L."/>
            <person name="Orsi R.H."/>
            <person name="Ivy R."/>
            <person name="den Bakker H.C."/>
            <person name="Martin N.H."/>
            <person name="Wiedmann M."/>
            <person name="Boor K.J."/>
        </authorList>
    </citation>
    <scope>NUCLEOTIDE SEQUENCE [LARGE SCALE GENOMIC DNA]</scope>
    <source>
        <strain evidence="7 8">FSL R5-213</strain>
    </source>
</reference>
<dbReference type="Proteomes" id="UP000019062">
    <property type="component" value="Unassembled WGS sequence"/>
</dbReference>
<keyword evidence="8" id="KW-1185">Reference proteome</keyword>